<name>A0ABU3BZN5_9GAMM</name>
<evidence type="ECO:0000256" key="11">
    <source>
        <dbReference type="ARBA" id="ARBA00023136"/>
    </source>
</evidence>
<evidence type="ECO:0000256" key="4">
    <source>
        <dbReference type="ARBA" id="ARBA00022475"/>
    </source>
</evidence>
<evidence type="ECO:0000256" key="12">
    <source>
        <dbReference type="PIRNR" id="PIRNR006247"/>
    </source>
</evidence>
<organism evidence="14 15">
    <name type="scientific">Spectribacter hydrogenoxidans</name>
    <dbReference type="NCBI Taxonomy" id="3075608"/>
    <lineage>
        <taxon>Bacteria</taxon>
        <taxon>Pseudomonadati</taxon>
        <taxon>Pseudomonadota</taxon>
        <taxon>Gammaproteobacteria</taxon>
        <taxon>Salinisphaerales</taxon>
        <taxon>Salinisphaeraceae</taxon>
        <taxon>Spectribacter</taxon>
    </lineage>
</organism>
<evidence type="ECO:0000256" key="7">
    <source>
        <dbReference type="ARBA" id="ARBA00022692"/>
    </source>
</evidence>
<dbReference type="RefSeq" id="WP_311652581.1">
    <property type="nucleotide sequence ID" value="NZ_JAVRIB010000006.1"/>
</dbReference>
<accession>A0ABU3BZN5</accession>
<evidence type="ECO:0000256" key="13">
    <source>
        <dbReference type="SAM" id="Phobius"/>
    </source>
</evidence>
<dbReference type="InterPro" id="IPR004772">
    <property type="entry name" value="TrkH"/>
</dbReference>
<protein>
    <recommendedName>
        <fullName evidence="12">Trk system potassium uptake protein</fullName>
    </recommendedName>
</protein>
<keyword evidence="4 12" id="KW-1003">Cell membrane</keyword>
<evidence type="ECO:0000313" key="14">
    <source>
        <dbReference type="EMBL" id="MDT0634770.1"/>
    </source>
</evidence>
<dbReference type="NCBIfam" id="TIGR00933">
    <property type="entry name" value="2a38"/>
    <property type="match status" value="1"/>
</dbReference>
<evidence type="ECO:0000256" key="5">
    <source>
        <dbReference type="ARBA" id="ARBA00022519"/>
    </source>
</evidence>
<feature type="transmembrane region" description="Helical" evidence="13">
    <location>
        <begin position="12"/>
        <end position="34"/>
    </location>
</feature>
<feature type="transmembrane region" description="Helical" evidence="13">
    <location>
        <begin position="135"/>
        <end position="163"/>
    </location>
</feature>
<comment type="function">
    <text evidence="12">Low-affinity potassium transport system. Interacts with Trk system potassium uptake protein TrkA.</text>
</comment>
<feature type="transmembrane region" description="Helical" evidence="13">
    <location>
        <begin position="184"/>
        <end position="205"/>
    </location>
</feature>
<feature type="transmembrane region" description="Helical" evidence="13">
    <location>
        <begin position="458"/>
        <end position="483"/>
    </location>
</feature>
<keyword evidence="8 12" id="KW-0630">Potassium</keyword>
<keyword evidence="10 12" id="KW-0406">Ion transport</keyword>
<comment type="subcellular location">
    <subcellularLocation>
        <location evidence="1 12">Cell inner membrane</location>
        <topology evidence="1 12">Multi-pass membrane protein</topology>
    </subcellularLocation>
</comment>
<dbReference type="EMBL" id="JAVRIB010000006">
    <property type="protein sequence ID" value="MDT0634770.1"/>
    <property type="molecule type" value="Genomic_DNA"/>
</dbReference>
<dbReference type="PANTHER" id="PTHR32024:SF2">
    <property type="entry name" value="TRK SYSTEM POTASSIUM UPTAKE PROTEIN TRKG-RELATED"/>
    <property type="match status" value="1"/>
</dbReference>
<keyword evidence="7 13" id="KW-0812">Transmembrane</keyword>
<evidence type="ECO:0000256" key="1">
    <source>
        <dbReference type="ARBA" id="ARBA00004429"/>
    </source>
</evidence>
<feature type="transmembrane region" description="Helical" evidence="13">
    <location>
        <begin position="71"/>
        <end position="92"/>
    </location>
</feature>
<sequence>MNHPMAVAQRLVGILLMLFSTTMLIPALVSLLYRDGEADTFFISFCVTLAAGIVTWLPVRAVRRELKLRDGFLVVVLFWMVLSLFGAIPLHLSSMPALSITDAVYESVSGLTTTGATVIIGLDGLPRGILIWRQLLQWLGGMGVIVLAVAVLPMLGVGGMQLYRAETPGPIKDSKLTPRIRETARALWMIYVGLTLLCALFFWLAGMTAFDAVSHAFTTVSTAGFSTHDASMGYFDSALIEGIAVVFMFIGAVNFALHFVAWRSASPMHYLRDPEFRGWALLALGVTIACTLALLAAGTYTQPGNALIKSAFQVMSIGTTTGFTTADFTLWPSFIPMMLILGSIVGGCGGSTTSGIKVARFMLLIKQGVREVNRQVHPSAEMPVKLGGRVIPDPVIQAVWGYFSIYMGVYAVVFMILMAIGMDEISAFSAVAACLNNLGPGLGEVASNMATVPDIGKWALSLAMLMGRLEILPLLVILTPAFWRR</sequence>
<keyword evidence="9 13" id="KW-1133">Transmembrane helix</keyword>
<dbReference type="Pfam" id="PF02386">
    <property type="entry name" value="TrkH"/>
    <property type="match status" value="1"/>
</dbReference>
<feature type="transmembrane region" description="Helical" evidence="13">
    <location>
        <begin position="40"/>
        <end position="59"/>
    </location>
</feature>
<keyword evidence="15" id="KW-1185">Reference proteome</keyword>
<dbReference type="PIRSF" id="PIRSF006247">
    <property type="entry name" value="TrkH"/>
    <property type="match status" value="1"/>
</dbReference>
<feature type="transmembrane region" description="Helical" evidence="13">
    <location>
        <begin position="399"/>
        <end position="420"/>
    </location>
</feature>
<dbReference type="Proteomes" id="UP001251857">
    <property type="component" value="Unassembled WGS sequence"/>
</dbReference>
<proteinExistence type="inferred from homology"/>
<evidence type="ECO:0000313" key="15">
    <source>
        <dbReference type="Proteomes" id="UP001251857"/>
    </source>
</evidence>
<keyword evidence="11 12" id="KW-0472">Membrane</keyword>
<evidence type="ECO:0000256" key="3">
    <source>
        <dbReference type="ARBA" id="ARBA00022448"/>
    </source>
</evidence>
<feature type="transmembrane region" description="Helical" evidence="13">
    <location>
        <begin position="238"/>
        <end position="257"/>
    </location>
</feature>
<feature type="transmembrane region" description="Helical" evidence="13">
    <location>
        <begin position="278"/>
        <end position="300"/>
    </location>
</feature>
<evidence type="ECO:0000256" key="6">
    <source>
        <dbReference type="ARBA" id="ARBA00022538"/>
    </source>
</evidence>
<evidence type="ECO:0000256" key="10">
    <source>
        <dbReference type="ARBA" id="ARBA00023065"/>
    </source>
</evidence>
<comment type="caution">
    <text evidence="14">The sequence shown here is derived from an EMBL/GenBank/DDBJ whole genome shotgun (WGS) entry which is preliminary data.</text>
</comment>
<evidence type="ECO:0000256" key="8">
    <source>
        <dbReference type="ARBA" id="ARBA00022958"/>
    </source>
</evidence>
<keyword evidence="3 12" id="KW-0813">Transport</keyword>
<gene>
    <name evidence="14" type="ORF">RM532_07345</name>
</gene>
<dbReference type="InterPro" id="IPR003445">
    <property type="entry name" value="Cat_transpt"/>
</dbReference>
<feature type="transmembrane region" description="Helical" evidence="13">
    <location>
        <begin position="334"/>
        <end position="356"/>
    </location>
</feature>
<evidence type="ECO:0000256" key="9">
    <source>
        <dbReference type="ARBA" id="ARBA00022989"/>
    </source>
</evidence>
<dbReference type="PANTHER" id="PTHR32024">
    <property type="entry name" value="TRK SYSTEM POTASSIUM UPTAKE PROTEIN TRKG-RELATED"/>
    <property type="match status" value="1"/>
</dbReference>
<evidence type="ECO:0000256" key="2">
    <source>
        <dbReference type="ARBA" id="ARBA00009137"/>
    </source>
</evidence>
<keyword evidence="5 12" id="KW-0997">Cell inner membrane</keyword>
<reference evidence="14 15" key="1">
    <citation type="submission" date="2023-09" db="EMBL/GenBank/DDBJ databases">
        <authorList>
            <person name="Rey-Velasco X."/>
        </authorList>
    </citation>
    <scope>NUCLEOTIDE SEQUENCE [LARGE SCALE GENOMIC DNA]</scope>
    <source>
        <strain evidence="14 15">W335</strain>
    </source>
</reference>
<comment type="similarity">
    <text evidence="2 12">Belongs to the TrkH potassium transport family.</text>
</comment>
<keyword evidence="6 12" id="KW-0633">Potassium transport</keyword>